<dbReference type="InterPro" id="IPR004881">
    <property type="entry name" value="Ribosome_biogen_GTPase_RsgA"/>
</dbReference>
<keyword evidence="8 10" id="KW-0694">RNA-binding</keyword>
<evidence type="ECO:0000313" key="15">
    <source>
        <dbReference type="Proteomes" id="UP000238205"/>
    </source>
</evidence>
<keyword evidence="5 10" id="KW-0547">Nucleotide-binding</keyword>
<organism evidence="14 15">
    <name type="scientific">Alkalibacterium olivapovliticus</name>
    <dbReference type="NCBI Taxonomy" id="99907"/>
    <lineage>
        <taxon>Bacteria</taxon>
        <taxon>Bacillati</taxon>
        <taxon>Bacillota</taxon>
        <taxon>Bacilli</taxon>
        <taxon>Lactobacillales</taxon>
        <taxon>Carnobacteriaceae</taxon>
        <taxon>Alkalibacterium</taxon>
    </lineage>
</organism>
<evidence type="ECO:0000256" key="11">
    <source>
        <dbReference type="SAM" id="MobiDB-lite"/>
    </source>
</evidence>
<evidence type="ECO:0000256" key="3">
    <source>
        <dbReference type="ARBA" id="ARBA00022723"/>
    </source>
</evidence>
<feature type="binding site" evidence="10">
    <location>
        <position position="288"/>
    </location>
    <ligand>
        <name>Zn(2+)</name>
        <dbReference type="ChEBI" id="CHEBI:29105"/>
    </ligand>
</feature>
<comment type="function">
    <text evidence="10">One of several proteins that assist in the late maturation steps of the functional core of the 30S ribosomal subunit. Helps release RbfA from mature subunits. May play a role in the assembly of ribosomal proteins into the subunit. Circularly permuted GTPase that catalyzes slow GTP hydrolysis, GTPase activity is stimulated by the 30S ribosomal subunit.</text>
</comment>
<evidence type="ECO:0000259" key="12">
    <source>
        <dbReference type="PROSITE" id="PS50936"/>
    </source>
</evidence>
<feature type="domain" description="CP-type G" evidence="13">
    <location>
        <begin position="98"/>
        <end position="258"/>
    </location>
</feature>
<dbReference type="GO" id="GO:0003924">
    <property type="term" value="F:GTPase activity"/>
    <property type="evidence" value="ECO:0007669"/>
    <property type="project" value="UniProtKB-UniRule"/>
</dbReference>
<sequence>MLEQFGWDSELQQEWNTIKTENGVIGRLITQSRDWSKVMTEKGEWLCTLPGSYHYAPTFDYPAVGDWVGVEQLPGEERGIIRHTIKRSSVFKRNTAGIETKAQVIAANIHFAFLVMSCNEDFNIRRLERYLIAAWDSGSKPIILLTKSDLIDESKRLEMEIEIDQIAFGVPLYFVSNETGENIAAVSSLLQPNLTAALLGSSGVGKSTLVNSLLNTDRMKINTIREDDSKGKHTTTHRELILLPEGGILIDTPGMREFQLWKQENSTGLAESFTDVDQLIFNCRFNDCRHDTEPGCAVKGALSEGTLTQDRYNSYLKLQKELAYVERKENEKVMRQEKDKWKSISKASKQAYKNR</sequence>
<dbReference type="AlphaFoldDB" id="A0A2T0WC25"/>
<keyword evidence="2 10" id="KW-0690">Ribosome biogenesis</keyword>
<proteinExistence type="inferred from homology"/>
<keyword evidence="6 10" id="KW-0378">Hydrolase</keyword>
<comment type="caution">
    <text evidence="14">The sequence shown here is derived from an EMBL/GenBank/DDBJ whole genome shotgun (WGS) entry which is preliminary data.</text>
</comment>
<dbReference type="PANTHER" id="PTHR32120:SF10">
    <property type="entry name" value="SMALL RIBOSOMAL SUBUNIT BIOGENESIS GTPASE RSGA"/>
    <property type="match status" value="1"/>
</dbReference>
<dbReference type="GO" id="GO:0005737">
    <property type="term" value="C:cytoplasm"/>
    <property type="evidence" value="ECO:0007669"/>
    <property type="project" value="UniProtKB-SubCell"/>
</dbReference>
<gene>
    <name evidence="10" type="primary">rsgA</name>
    <name evidence="14" type="ORF">CLV38_101159</name>
</gene>
<evidence type="ECO:0000256" key="1">
    <source>
        <dbReference type="ARBA" id="ARBA00022490"/>
    </source>
</evidence>
<comment type="subunit">
    <text evidence="10">Monomer. Associates with 30S ribosomal subunit, binds 16S rRNA.</text>
</comment>
<reference evidence="14 15" key="1">
    <citation type="submission" date="2018-03" db="EMBL/GenBank/DDBJ databases">
        <title>Genomic Encyclopedia of Archaeal and Bacterial Type Strains, Phase II (KMG-II): from individual species to whole genera.</title>
        <authorList>
            <person name="Goeker M."/>
        </authorList>
    </citation>
    <scope>NUCLEOTIDE SEQUENCE [LARGE SCALE GENOMIC DNA]</scope>
    <source>
        <strain evidence="14 15">DSM 13175</strain>
    </source>
</reference>
<dbReference type="Pfam" id="PF03193">
    <property type="entry name" value="RsgA_GTPase"/>
    <property type="match status" value="1"/>
</dbReference>
<comment type="cofactor">
    <cofactor evidence="10">
        <name>Zn(2+)</name>
        <dbReference type="ChEBI" id="CHEBI:29105"/>
    </cofactor>
    <text evidence="10">Binds 1 zinc ion per subunit.</text>
</comment>
<dbReference type="InterPro" id="IPR027417">
    <property type="entry name" value="P-loop_NTPase"/>
</dbReference>
<feature type="domain" description="EngC GTPase" evidence="12">
    <location>
        <begin position="107"/>
        <end position="256"/>
    </location>
</feature>
<keyword evidence="9 10" id="KW-0342">GTP-binding</keyword>
<keyword evidence="15" id="KW-1185">Reference proteome</keyword>
<dbReference type="Proteomes" id="UP000238205">
    <property type="component" value="Unassembled WGS sequence"/>
</dbReference>
<dbReference type="PROSITE" id="PS50936">
    <property type="entry name" value="ENGC_GTPASE"/>
    <property type="match status" value="1"/>
</dbReference>
<name>A0A2T0WC25_9LACT</name>
<evidence type="ECO:0000256" key="10">
    <source>
        <dbReference type="HAMAP-Rule" id="MF_01820"/>
    </source>
</evidence>
<dbReference type="Gene3D" id="3.40.50.300">
    <property type="entry name" value="P-loop containing nucleotide triphosphate hydrolases"/>
    <property type="match status" value="1"/>
</dbReference>
<evidence type="ECO:0000256" key="8">
    <source>
        <dbReference type="ARBA" id="ARBA00022884"/>
    </source>
</evidence>
<protein>
    <recommendedName>
        <fullName evidence="10">Small ribosomal subunit biogenesis GTPase RsgA</fullName>
        <ecNumber evidence="10">3.6.1.-</ecNumber>
    </recommendedName>
</protein>
<dbReference type="InterPro" id="IPR030378">
    <property type="entry name" value="G_CP_dom"/>
</dbReference>
<keyword evidence="4 10" id="KW-0699">rRNA-binding</keyword>
<dbReference type="GO" id="GO:0005525">
    <property type="term" value="F:GTP binding"/>
    <property type="evidence" value="ECO:0007669"/>
    <property type="project" value="UniProtKB-UniRule"/>
</dbReference>
<dbReference type="PROSITE" id="PS51721">
    <property type="entry name" value="G_CP"/>
    <property type="match status" value="1"/>
</dbReference>
<evidence type="ECO:0000256" key="6">
    <source>
        <dbReference type="ARBA" id="ARBA00022801"/>
    </source>
</evidence>
<evidence type="ECO:0000313" key="14">
    <source>
        <dbReference type="EMBL" id="PRY84237.1"/>
    </source>
</evidence>
<dbReference type="PANTHER" id="PTHR32120">
    <property type="entry name" value="SMALL RIBOSOMAL SUBUNIT BIOGENESIS GTPASE RSGA"/>
    <property type="match status" value="1"/>
</dbReference>
<evidence type="ECO:0000256" key="9">
    <source>
        <dbReference type="ARBA" id="ARBA00023134"/>
    </source>
</evidence>
<dbReference type="OrthoDB" id="9809485at2"/>
<feature type="binding site" evidence="10">
    <location>
        <begin position="200"/>
        <end position="208"/>
    </location>
    <ligand>
        <name>GTP</name>
        <dbReference type="ChEBI" id="CHEBI:37565"/>
    </ligand>
</feature>
<dbReference type="GO" id="GO:0042274">
    <property type="term" value="P:ribosomal small subunit biogenesis"/>
    <property type="evidence" value="ECO:0007669"/>
    <property type="project" value="UniProtKB-UniRule"/>
</dbReference>
<dbReference type="GO" id="GO:0019843">
    <property type="term" value="F:rRNA binding"/>
    <property type="evidence" value="ECO:0007669"/>
    <property type="project" value="UniProtKB-KW"/>
</dbReference>
<dbReference type="EMBL" id="PVTO01000001">
    <property type="protein sequence ID" value="PRY84237.1"/>
    <property type="molecule type" value="Genomic_DNA"/>
</dbReference>
<evidence type="ECO:0000256" key="5">
    <source>
        <dbReference type="ARBA" id="ARBA00022741"/>
    </source>
</evidence>
<comment type="subcellular location">
    <subcellularLocation>
        <location evidence="10">Cytoplasm</location>
    </subcellularLocation>
</comment>
<keyword evidence="7 10" id="KW-0862">Zinc</keyword>
<evidence type="ECO:0000256" key="4">
    <source>
        <dbReference type="ARBA" id="ARBA00022730"/>
    </source>
</evidence>
<keyword evidence="1 10" id="KW-0963">Cytoplasm</keyword>
<evidence type="ECO:0000256" key="2">
    <source>
        <dbReference type="ARBA" id="ARBA00022517"/>
    </source>
</evidence>
<dbReference type="InterPro" id="IPR010914">
    <property type="entry name" value="RsgA_GTPase_dom"/>
</dbReference>
<evidence type="ECO:0000259" key="13">
    <source>
        <dbReference type="PROSITE" id="PS51721"/>
    </source>
</evidence>
<dbReference type="Gene3D" id="1.10.40.50">
    <property type="entry name" value="Probable gtpase engc, domain 3"/>
    <property type="match status" value="1"/>
</dbReference>
<dbReference type="NCBIfam" id="TIGR00157">
    <property type="entry name" value="ribosome small subunit-dependent GTPase A"/>
    <property type="match status" value="1"/>
</dbReference>
<dbReference type="SUPFAM" id="SSF52540">
    <property type="entry name" value="P-loop containing nucleoside triphosphate hydrolases"/>
    <property type="match status" value="1"/>
</dbReference>
<feature type="compositionally biased region" description="Polar residues" evidence="11">
    <location>
        <begin position="345"/>
        <end position="355"/>
    </location>
</feature>
<keyword evidence="3 10" id="KW-0479">Metal-binding</keyword>
<dbReference type="GO" id="GO:0046872">
    <property type="term" value="F:metal ion binding"/>
    <property type="evidence" value="ECO:0007669"/>
    <property type="project" value="UniProtKB-KW"/>
</dbReference>
<feature type="binding site" evidence="10">
    <location>
        <position position="283"/>
    </location>
    <ligand>
        <name>Zn(2+)</name>
        <dbReference type="ChEBI" id="CHEBI:29105"/>
    </ligand>
</feature>
<evidence type="ECO:0000256" key="7">
    <source>
        <dbReference type="ARBA" id="ARBA00022833"/>
    </source>
</evidence>
<feature type="binding site" evidence="10">
    <location>
        <position position="290"/>
    </location>
    <ligand>
        <name>Zn(2+)</name>
        <dbReference type="ChEBI" id="CHEBI:29105"/>
    </ligand>
</feature>
<dbReference type="RefSeq" id="WP_106190235.1">
    <property type="nucleotide sequence ID" value="NZ_PVTO01000001.1"/>
</dbReference>
<feature type="region of interest" description="Disordered" evidence="11">
    <location>
        <begin position="335"/>
        <end position="355"/>
    </location>
</feature>
<dbReference type="CDD" id="cd01854">
    <property type="entry name" value="YjeQ_EngC"/>
    <property type="match status" value="1"/>
</dbReference>
<accession>A0A2T0WC25</accession>
<comment type="similarity">
    <text evidence="10">Belongs to the TRAFAC class YlqF/YawG GTPase family. RsgA subfamily.</text>
</comment>
<feature type="binding site" evidence="10">
    <location>
        <begin position="146"/>
        <end position="149"/>
    </location>
    <ligand>
        <name>GTP</name>
        <dbReference type="ChEBI" id="CHEBI:37565"/>
    </ligand>
</feature>
<feature type="binding site" evidence="10">
    <location>
        <position position="296"/>
    </location>
    <ligand>
        <name>Zn(2+)</name>
        <dbReference type="ChEBI" id="CHEBI:29105"/>
    </ligand>
</feature>
<dbReference type="EC" id="3.6.1.-" evidence="10"/>
<dbReference type="HAMAP" id="MF_01820">
    <property type="entry name" value="GTPase_RsgA"/>
    <property type="match status" value="1"/>
</dbReference>